<evidence type="ECO:0000256" key="2">
    <source>
        <dbReference type="ARBA" id="ARBA00022692"/>
    </source>
</evidence>
<dbReference type="PANTHER" id="PTHR24221">
    <property type="entry name" value="ATP-BINDING CASSETTE SUB-FAMILY B"/>
    <property type="match status" value="1"/>
</dbReference>
<feature type="region of interest" description="Disordered" evidence="7">
    <location>
        <begin position="577"/>
        <end position="629"/>
    </location>
</feature>
<dbReference type="InterPro" id="IPR003439">
    <property type="entry name" value="ABC_transporter-like_ATP-bd"/>
</dbReference>
<feature type="transmembrane region" description="Helical" evidence="8">
    <location>
        <begin position="135"/>
        <end position="155"/>
    </location>
</feature>
<dbReference type="NCBIfam" id="TIGR02857">
    <property type="entry name" value="CydD"/>
    <property type="match status" value="1"/>
</dbReference>
<dbReference type="InterPro" id="IPR039421">
    <property type="entry name" value="Type_1_exporter"/>
</dbReference>
<evidence type="ECO:0000259" key="10">
    <source>
        <dbReference type="PROSITE" id="PS50929"/>
    </source>
</evidence>
<dbReference type="InterPro" id="IPR027417">
    <property type="entry name" value="P-loop_NTPase"/>
</dbReference>
<dbReference type="PROSITE" id="PS50893">
    <property type="entry name" value="ABC_TRANSPORTER_2"/>
    <property type="match status" value="2"/>
</dbReference>
<feature type="transmembrane region" description="Helical" evidence="8">
    <location>
        <begin position="779"/>
        <end position="800"/>
    </location>
</feature>
<feature type="region of interest" description="Disordered" evidence="7">
    <location>
        <begin position="1165"/>
        <end position="1201"/>
    </location>
</feature>
<dbReference type="InterPro" id="IPR011527">
    <property type="entry name" value="ABC1_TM_dom"/>
</dbReference>
<dbReference type="Gene3D" id="1.20.1560.10">
    <property type="entry name" value="ABC transporter type 1, transmembrane domain"/>
    <property type="match status" value="2"/>
</dbReference>
<evidence type="ECO:0000256" key="4">
    <source>
        <dbReference type="ARBA" id="ARBA00022840"/>
    </source>
</evidence>
<evidence type="ECO:0000313" key="11">
    <source>
        <dbReference type="EMBL" id="MBS2961515.1"/>
    </source>
</evidence>
<feature type="transmembrane region" description="Helical" evidence="8">
    <location>
        <begin position="240"/>
        <end position="265"/>
    </location>
</feature>
<feature type="transmembrane region" description="Helical" evidence="8">
    <location>
        <begin position="161"/>
        <end position="181"/>
    </location>
</feature>
<dbReference type="PROSITE" id="PS50929">
    <property type="entry name" value="ABC_TM1F"/>
    <property type="match status" value="2"/>
</dbReference>
<evidence type="ECO:0000256" key="3">
    <source>
        <dbReference type="ARBA" id="ARBA00022741"/>
    </source>
</evidence>
<feature type="compositionally biased region" description="Low complexity" evidence="7">
    <location>
        <begin position="597"/>
        <end position="629"/>
    </location>
</feature>
<comment type="subcellular location">
    <subcellularLocation>
        <location evidence="1">Cell membrane</location>
        <topology evidence="1">Multi-pass membrane protein</topology>
    </subcellularLocation>
</comment>
<dbReference type="GO" id="GO:0034775">
    <property type="term" value="P:glutathione transmembrane transport"/>
    <property type="evidence" value="ECO:0007669"/>
    <property type="project" value="InterPro"/>
</dbReference>
<evidence type="ECO:0000256" key="1">
    <source>
        <dbReference type="ARBA" id="ARBA00004651"/>
    </source>
</evidence>
<feature type="transmembrane region" description="Helical" evidence="8">
    <location>
        <begin position="752"/>
        <end position="773"/>
    </location>
</feature>
<dbReference type="GO" id="GO:0045454">
    <property type="term" value="P:cell redox homeostasis"/>
    <property type="evidence" value="ECO:0007669"/>
    <property type="project" value="InterPro"/>
</dbReference>
<feature type="compositionally biased region" description="Low complexity" evidence="7">
    <location>
        <begin position="1165"/>
        <end position="1186"/>
    </location>
</feature>
<feature type="domain" description="ABC transporter" evidence="9">
    <location>
        <begin position="960"/>
        <end position="1199"/>
    </location>
</feature>
<keyword evidence="12" id="KW-1185">Reference proteome</keyword>
<dbReference type="Pfam" id="PF00005">
    <property type="entry name" value="ABC_tran"/>
    <property type="match status" value="2"/>
</dbReference>
<dbReference type="EMBL" id="JAGSXH010000001">
    <property type="protein sequence ID" value="MBS2961515.1"/>
    <property type="molecule type" value="Genomic_DNA"/>
</dbReference>
<reference evidence="11" key="1">
    <citation type="submission" date="2021-04" db="EMBL/GenBank/DDBJ databases">
        <title>Genome based classification of Actinospica acidithermotolerans sp. nov., an actinobacterium isolated from an Indonesian hot spring.</title>
        <authorList>
            <person name="Kusuma A.B."/>
            <person name="Putra K.E."/>
            <person name="Nafisah S."/>
            <person name="Loh J."/>
            <person name="Nouioui I."/>
            <person name="Goodfellow M."/>
        </authorList>
    </citation>
    <scope>NUCLEOTIDE SEQUENCE</scope>
    <source>
        <strain evidence="11">DSM 45618</strain>
    </source>
</reference>
<evidence type="ECO:0000256" key="6">
    <source>
        <dbReference type="ARBA" id="ARBA00023136"/>
    </source>
</evidence>
<dbReference type="CDD" id="cd18584">
    <property type="entry name" value="ABC_6TM_AarD_CydD"/>
    <property type="match status" value="1"/>
</dbReference>
<dbReference type="InterPro" id="IPR014223">
    <property type="entry name" value="ABC_CydC/D"/>
</dbReference>
<dbReference type="GO" id="GO:0005524">
    <property type="term" value="F:ATP binding"/>
    <property type="evidence" value="ECO:0007669"/>
    <property type="project" value="UniProtKB-KW"/>
</dbReference>
<dbReference type="CDD" id="cd03228">
    <property type="entry name" value="ABCC_MRP_Like"/>
    <property type="match status" value="1"/>
</dbReference>
<dbReference type="Proteomes" id="UP000677913">
    <property type="component" value="Unassembled WGS sequence"/>
</dbReference>
<feature type="domain" description="ABC transporter" evidence="9">
    <location>
        <begin position="352"/>
        <end position="580"/>
    </location>
</feature>
<evidence type="ECO:0000313" key="12">
    <source>
        <dbReference type="Proteomes" id="UP000677913"/>
    </source>
</evidence>
<dbReference type="Pfam" id="PF00664">
    <property type="entry name" value="ABC_membrane"/>
    <property type="match status" value="1"/>
</dbReference>
<feature type="transmembrane region" description="Helical" evidence="8">
    <location>
        <begin position="57"/>
        <end position="77"/>
    </location>
</feature>
<feature type="domain" description="ABC transmembrane type-1" evidence="10">
    <location>
        <begin position="642"/>
        <end position="925"/>
    </location>
</feature>
<accession>A0A8J7WL61</accession>
<dbReference type="NCBIfam" id="TIGR02868">
    <property type="entry name" value="CydC"/>
    <property type="match status" value="1"/>
</dbReference>
<dbReference type="GO" id="GO:0140359">
    <property type="term" value="F:ABC-type transporter activity"/>
    <property type="evidence" value="ECO:0007669"/>
    <property type="project" value="InterPro"/>
</dbReference>
<dbReference type="PROSITE" id="PS00211">
    <property type="entry name" value="ABC_TRANSPORTER_1"/>
    <property type="match status" value="2"/>
</dbReference>
<keyword evidence="6 8" id="KW-0472">Membrane</keyword>
<keyword evidence="4" id="KW-0067">ATP-binding</keyword>
<proteinExistence type="predicted"/>
<keyword evidence="3" id="KW-0547">Nucleotide-binding</keyword>
<gene>
    <name evidence="11" type="primary">cydD</name>
    <name evidence="11" type="ORF">KGA66_00555</name>
</gene>
<evidence type="ECO:0000256" key="8">
    <source>
        <dbReference type="SAM" id="Phobius"/>
    </source>
</evidence>
<sequence>MKPVDPRLVRRARPVRAFLAALAGIGTLDAVLLVVQATLLADLVSRLVLTPDARDPYAPAVIGLVAASLGRAALAWMRESFAARTSTAVKAALRADLISSLIRGPARAADRERTGEAAVLATRGIDALDGYFSRYLPQLALAAIVPAVVGARILAADPISALIIALTVPLIPVFMVLIGLMTRDHLARRWNALERLGGHFLEVVAGLPTLVAFGRAEGQRAAIRRAAEAHRRETGRTLRVAFLSSLVLELIAMLSVALVAVAIGLRLADGGLSLRTGLLVLICAPEVYLPLRLVGARYHEAAEGLAATERIFALTDAEQPQAGLGTAAGAAGDGGAAAGSFARAPRLAPATIRFEGVRVNHEGRGVHVVPDLEIPLAEGRVTALVGPSGAGKTTLLHLLLGFDTLSGGRITVGGEELTAADLTAWRRQSAWLPQRPRLTGRTVADAIRLGRPDATEADLARAARAAGIDFPLDTPLGRDGTAVSGGQARRVALARAILRNAALVLLDEPTEHLDPETERSITAALRAWLPGRTALLITHRPALLEFCDTIVRIDGPRGEYAQQAAATQPALCTQTLAPSAAARPPAEPPAESDEPGSADSSSSAGDSRGAESSSDTDSSSSADDASSADSADSIRSIRGRLLAAIGLAGAAALCSVGLAAASAWLIATAALRPPLLTLQVGIAAVQAFGFGRATLRYAERLAGHDATLRLLAGLRVDVYRGLVRRAPAAMAAEHGGDLLANLTSDIEAAQDLFLKVLLPSAGAVVSCAGLLLFDLLALPGSALILLLGLGVGALAVPALARATGRGAERRTAQVRSLLAQHTVDLLGALPDLVAYGAAERQAELIAQDDRRLTALERRGALAGGLGQALNLLAAGATCAALAVIALDAARSGRAGGPVLAAVVLAPIALFELLAALPDAARGYDRGRAGWERLHRIADAPRLVAAPLVAQPLAWTDTSVLEFDRVTAAWPDPDTLGAPVARPAVQEVSFTVHAGEHIELSGPSGAGKSTVAALAARYLDPVRGAVRIDGTDLRETDPDDVRALVAVCGQDAHLFDTSIRENLRIADPAATEAQLWRALAAVRLDDWVRSLPSGWDTAVGQLGDAVSGGERQRIALARALLSPAPIVVLDEPLAHLDAETAAAVEQNLRRELSGRTVVWIRHAAAAAPHGQPGQSGQPGHSGQSGAPDSPVESRRRISVGAP</sequence>
<dbReference type="InterPro" id="IPR017871">
    <property type="entry name" value="ABC_transporter-like_CS"/>
</dbReference>
<dbReference type="GO" id="GO:0042883">
    <property type="term" value="P:cysteine transport"/>
    <property type="evidence" value="ECO:0007669"/>
    <property type="project" value="InterPro"/>
</dbReference>
<name>A0A8J7WL61_9ACTN</name>
<feature type="transmembrane region" description="Helical" evidence="8">
    <location>
        <begin position="898"/>
        <end position="917"/>
    </location>
</feature>
<dbReference type="InterPro" id="IPR014216">
    <property type="entry name" value="ABC_transptr_CydD"/>
</dbReference>
<feature type="transmembrane region" description="Helical" evidence="8">
    <location>
        <begin position="641"/>
        <end position="667"/>
    </location>
</feature>
<feature type="domain" description="ABC transmembrane type-1" evidence="10">
    <location>
        <begin position="30"/>
        <end position="303"/>
    </location>
</feature>
<keyword evidence="5 8" id="KW-1133">Transmembrane helix</keyword>
<evidence type="ECO:0000256" key="5">
    <source>
        <dbReference type="ARBA" id="ARBA00022989"/>
    </source>
</evidence>
<protein>
    <submittedName>
        <fullName evidence="11">Thiol reductant ABC exporter subunit CydD</fullName>
    </submittedName>
</protein>
<organism evidence="11 12">
    <name type="scientific">Actinocrinis puniceicyclus</name>
    <dbReference type="NCBI Taxonomy" id="977794"/>
    <lineage>
        <taxon>Bacteria</taxon>
        <taxon>Bacillati</taxon>
        <taxon>Actinomycetota</taxon>
        <taxon>Actinomycetes</taxon>
        <taxon>Catenulisporales</taxon>
        <taxon>Actinospicaceae</taxon>
        <taxon>Actinocrinis</taxon>
    </lineage>
</organism>
<dbReference type="GO" id="GO:0016887">
    <property type="term" value="F:ATP hydrolysis activity"/>
    <property type="evidence" value="ECO:0007669"/>
    <property type="project" value="InterPro"/>
</dbReference>
<dbReference type="Gene3D" id="3.40.50.300">
    <property type="entry name" value="P-loop containing nucleotide triphosphate hydrolases"/>
    <property type="match status" value="2"/>
</dbReference>
<dbReference type="InterPro" id="IPR036640">
    <property type="entry name" value="ABC1_TM_sf"/>
</dbReference>
<evidence type="ECO:0000256" key="7">
    <source>
        <dbReference type="SAM" id="MobiDB-lite"/>
    </source>
</evidence>
<dbReference type="GO" id="GO:0005886">
    <property type="term" value="C:plasma membrane"/>
    <property type="evidence" value="ECO:0007669"/>
    <property type="project" value="UniProtKB-SubCell"/>
</dbReference>
<keyword evidence="2 8" id="KW-0812">Transmembrane</keyword>
<dbReference type="RefSeq" id="WP_211463264.1">
    <property type="nucleotide sequence ID" value="NZ_JAGSXH010000001.1"/>
</dbReference>
<feature type="transmembrane region" description="Helical" evidence="8">
    <location>
        <begin position="860"/>
        <end position="886"/>
    </location>
</feature>
<comment type="caution">
    <text evidence="11">The sequence shown here is derived from an EMBL/GenBank/DDBJ whole genome shotgun (WGS) entry which is preliminary data.</text>
</comment>
<dbReference type="SUPFAM" id="SSF90123">
    <property type="entry name" value="ABC transporter transmembrane region"/>
    <property type="match status" value="2"/>
</dbReference>
<dbReference type="SUPFAM" id="SSF52540">
    <property type="entry name" value="P-loop containing nucleoside triphosphate hydrolases"/>
    <property type="match status" value="2"/>
</dbReference>
<dbReference type="InterPro" id="IPR003593">
    <property type="entry name" value="AAA+_ATPase"/>
</dbReference>
<feature type="transmembrane region" description="Helical" evidence="8">
    <location>
        <begin position="17"/>
        <end position="37"/>
    </location>
</feature>
<dbReference type="SMART" id="SM00382">
    <property type="entry name" value="AAA"/>
    <property type="match status" value="2"/>
</dbReference>
<dbReference type="AlphaFoldDB" id="A0A8J7WL61"/>
<evidence type="ECO:0000259" key="9">
    <source>
        <dbReference type="PROSITE" id="PS50893"/>
    </source>
</evidence>
<dbReference type="PANTHER" id="PTHR24221:SF590">
    <property type="entry name" value="COMPONENT LINKED WITH THE ASSEMBLY OF CYTOCHROME' TRANSPORT TRANSMEMBRANE ATP-BINDING PROTEIN ABC TRANSPORTER CYDD-RELATED"/>
    <property type="match status" value="1"/>
</dbReference>